<sequence>MRDRIRLAIAFIVVSLTILGLDNLPVITDISNSGIELKKEREGSILAGTDEVEIDLINNTMKSNNGLNLKQGDLELKAYDLKRDIDKNRVYVNGELQTLFSNEQGDISLQSLKGGEVALDGSEGTFYNNFGYLEVEKITGAEKPNDRIYFGGDKVEYKDKKIYINDGWLTTDYNINKTRNPNDAGYHFLTENMVIEPEKQITLKNSDFYIGDESKLPFRFPWFRANIRQGSMVPLFPEWGDDDYYGWNTTWGFLYGDSGDKYVGGFAPKFADKMGFLVGRWENWYKTEKFGTMKLDIDDWLVYSKEDSIDKSKATDGELLSHEEREKRYRINYTHEYNGEKGKLYFNTINATYNMIPRLDDIVNEYALRRTDADGNGKGAFGKREEQGLRPDLTNTMSFFSMDADLKNLGENKDITLKSRLKLTDDKKAYALMVYDDIDDISYGSSIDNDLFSQVELTKDNADYKISGYYNYLYDMDPGSTFNDTQSKAEDFGFEFLDKDTKIGFTYDEKNGDRFRRLGLWERDPKLNNLLTYQSMYGTNFKADYSPSTVKEYNRFDTKDLRVSFGEYDFYGDYKIKAGYDYYSEIRELDLGNDPLRMTQAERTAINSGKDLTSVPMEDQLIKGNYRSKQYNRFEDIIYSDFEQQRGYVDIFDETTKFSFAGGQTKEEFWDRTGIYTADGYRKYINESDFYEVTAERNEIDLDDFGELALFGGVRYDEYSKGYNPYSNRGKGNYASGEDSTLRTQLKLNHTMTLFNNENNINRSVDLSMANDLTLFYQRYDYDSGSINFGSKTDGRSVEYIRLKNKDNIYQVVDTVSTTVGNTETIYTIDYKRAENPATDELNNEVIKNNLEFKIDGDKSLVLNYGQDRKYTDETQSGENYNYYTFRDYGITYYLGGHKLSYQNNSIDSKIWDIGQFSENGRRYYYVNGIKEEAPDNAKEKIRLNTYSYEYTFGDNKLGLDFSEGRDDRTNYDSKNYGKELDVKNQIYGISFLDGGDEIENYYRATYETYNHNEPNARNLILDGKNYNSQNSDVVSFRYEYRDKRFTDEELRRYAEIEYDKDSTSLTPQEIYRVRDILRNRERNHVDFKLNRSIYDDFTDMAEYKRNFRVNLMLQRNDARYERTGDYWNSLKEIQAGVFYSQNRFGIGYQVDESADWKDSKWTKIDREHKLSFVTKIGKPSEGWTLKTYAKFYEDLTDKVKDDERKRKTSLDGLGIEIGKEMGYYQWSLAFEKQYVLSARDYEWRAALQFTLLTFPSNPIFGIGADTDAKKHTEPQTYMFDGLKVKDVID</sequence>
<dbReference type="Proteomes" id="UP000240258">
    <property type="component" value="Chromosome"/>
</dbReference>
<evidence type="ECO:0008006" key="3">
    <source>
        <dbReference type="Google" id="ProtNLM"/>
    </source>
</evidence>
<gene>
    <name evidence="1" type="ORF">C4N19_00575</name>
</gene>
<proteinExistence type="predicted"/>
<accession>A0ABN5J7W1</accession>
<organism evidence="1 2">
    <name type="scientific">Fusobacterium mortiferum ATCC 9817</name>
    <dbReference type="NCBI Taxonomy" id="469616"/>
    <lineage>
        <taxon>Bacteria</taxon>
        <taxon>Fusobacteriati</taxon>
        <taxon>Fusobacteriota</taxon>
        <taxon>Fusobacteriia</taxon>
        <taxon>Fusobacteriales</taxon>
        <taxon>Fusobacteriaceae</taxon>
        <taxon>Fusobacterium</taxon>
    </lineage>
</organism>
<dbReference type="EMBL" id="CP028102">
    <property type="protein sequence ID" value="AVQ17702.1"/>
    <property type="molecule type" value="Genomic_DNA"/>
</dbReference>
<dbReference type="RefSeq" id="WP_005883199.1">
    <property type="nucleotide sequence ID" value="NZ_CP028102.1"/>
</dbReference>
<evidence type="ECO:0000313" key="1">
    <source>
        <dbReference type="EMBL" id="AVQ17702.1"/>
    </source>
</evidence>
<protein>
    <recommendedName>
        <fullName evidence="3">OstA-like protein</fullName>
    </recommendedName>
</protein>
<evidence type="ECO:0000313" key="2">
    <source>
        <dbReference type="Proteomes" id="UP000240258"/>
    </source>
</evidence>
<reference evidence="2" key="1">
    <citation type="journal article" date="2018" name="MSphere">
        <title>Fusobacterium Genomics Using MinION and Illumina Sequencing Enables Genome Completion and Correction.</title>
        <authorList>
            <person name="Todd S.M."/>
            <person name="Settlage R.E."/>
            <person name="Lahmers K.K."/>
            <person name="Slade D.J."/>
        </authorList>
    </citation>
    <scope>NUCLEOTIDE SEQUENCE [LARGE SCALE GENOMIC DNA]</scope>
    <source>
        <strain evidence="2">ATCC 9817</strain>
    </source>
</reference>
<name>A0ABN5J7W1_FUSMR</name>
<keyword evidence="2" id="KW-1185">Reference proteome</keyword>
<dbReference type="GeneID" id="62761987"/>